<feature type="transmembrane region" description="Helical" evidence="5">
    <location>
        <begin position="53"/>
        <end position="81"/>
    </location>
</feature>
<feature type="transmembrane region" description="Helical" evidence="5">
    <location>
        <begin position="25"/>
        <end position="46"/>
    </location>
</feature>
<keyword evidence="3 5" id="KW-1133">Transmembrane helix</keyword>
<evidence type="ECO:0000256" key="4">
    <source>
        <dbReference type="ARBA" id="ARBA00023136"/>
    </source>
</evidence>
<dbReference type="STRING" id="1261640.BHK98_00335"/>
<evidence type="ECO:0000256" key="3">
    <source>
        <dbReference type="ARBA" id="ARBA00022989"/>
    </source>
</evidence>
<evidence type="ECO:0000259" key="6">
    <source>
        <dbReference type="Pfam" id="PF13886"/>
    </source>
</evidence>
<evidence type="ECO:0000256" key="2">
    <source>
        <dbReference type="ARBA" id="ARBA00022692"/>
    </source>
</evidence>
<proteinExistence type="predicted"/>
<dbReference type="InterPro" id="IPR025256">
    <property type="entry name" value="TM7S3/TM198-like_dom"/>
</dbReference>
<organism evidence="7 8">
    <name type="scientific">Hornefia porci</name>
    <dbReference type="NCBI Taxonomy" id="2652292"/>
    <lineage>
        <taxon>Bacteria</taxon>
        <taxon>Bacillati</taxon>
        <taxon>Bacillota</taxon>
        <taxon>Clostridia</taxon>
        <taxon>Peptostreptococcales</taxon>
        <taxon>Anaerovoracaceae</taxon>
        <taxon>Hornefia</taxon>
    </lineage>
</organism>
<reference evidence="7 8" key="1">
    <citation type="journal article" date="2016" name="Appl. Environ. Microbiol.">
        <title>Function and Phylogeny of Bacterial Butyryl Coenzyme A:Acetate Transferases and Their Diversity in the Proximal Colon of Swine.</title>
        <authorList>
            <person name="Trachsel J."/>
            <person name="Bayles D.O."/>
            <person name="Looft T."/>
            <person name="Levine U.Y."/>
            <person name="Allen H.K."/>
        </authorList>
    </citation>
    <scope>NUCLEOTIDE SEQUENCE [LARGE SCALE GENOMIC DNA]</scope>
    <source>
        <strain evidence="7 8">68-3-10</strain>
    </source>
</reference>
<evidence type="ECO:0000256" key="5">
    <source>
        <dbReference type="SAM" id="Phobius"/>
    </source>
</evidence>
<feature type="transmembrane region" description="Helical" evidence="5">
    <location>
        <begin position="180"/>
        <end position="198"/>
    </location>
</feature>
<dbReference type="AlphaFoldDB" id="A0A1Q9JEY1"/>
<keyword evidence="4 5" id="KW-0472">Membrane</keyword>
<dbReference type="Pfam" id="PF13886">
    <property type="entry name" value="TM7S3_TM198"/>
    <property type="match status" value="1"/>
</dbReference>
<evidence type="ECO:0000256" key="1">
    <source>
        <dbReference type="ARBA" id="ARBA00004141"/>
    </source>
</evidence>
<dbReference type="GO" id="GO:0016020">
    <property type="term" value="C:membrane"/>
    <property type="evidence" value="ECO:0007669"/>
    <property type="project" value="UniProtKB-SubCell"/>
</dbReference>
<gene>
    <name evidence="7" type="ORF">BHK98_00335</name>
</gene>
<dbReference type="OrthoDB" id="2082638at2"/>
<accession>A0A1Q9JEY1</accession>
<sequence length="206" mass="21792">MTVLFGYLAALVAIGALVLFKGRDLFRPAISIVAFVIVFSAYTGYAGTDSQNLIIGALAGLVAALLSGFVLMLGVFVSGMIAGLGAASQLIRWLPADIAEHRILVTAVIAVIVGILAVKCLDPLVTVSTAAIGAVLVGLPCTYMVMNLTSLTKNISTEPFDTMRNLNQAMFGDFMTQQTMIITAVTGILFIIGMVVQFRTNDSVRR</sequence>
<comment type="caution">
    <text evidence="7">The sequence shown here is derived from an EMBL/GenBank/DDBJ whole genome shotgun (WGS) entry which is preliminary data.</text>
</comment>
<feature type="transmembrane region" description="Helical" evidence="5">
    <location>
        <begin position="101"/>
        <end position="118"/>
    </location>
</feature>
<comment type="subcellular location">
    <subcellularLocation>
        <location evidence="1">Membrane</location>
        <topology evidence="1">Multi-pass membrane protein</topology>
    </subcellularLocation>
</comment>
<feature type="transmembrane region" description="Helical" evidence="5">
    <location>
        <begin position="125"/>
        <end position="146"/>
    </location>
</feature>
<evidence type="ECO:0000313" key="8">
    <source>
        <dbReference type="Proteomes" id="UP000187404"/>
    </source>
</evidence>
<dbReference type="RefSeq" id="WP_075711692.1">
    <property type="nucleotide sequence ID" value="NZ_MJIE01000001.1"/>
</dbReference>
<dbReference type="Proteomes" id="UP000187404">
    <property type="component" value="Unassembled WGS sequence"/>
</dbReference>
<name>A0A1Q9JEY1_9FIRM</name>
<keyword evidence="8" id="KW-1185">Reference proteome</keyword>
<protein>
    <recommendedName>
        <fullName evidence="6">TM7S3/TM198-like domain-containing protein</fullName>
    </recommendedName>
</protein>
<keyword evidence="2 5" id="KW-0812">Transmembrane</keyword>
<dbReference type="EMBL" id="MJIE01000001">
    <property type="protein sequence ID" value="OLR54671.1"/>
    <property type="molecule type" value="Genomic_DNA"/>
</dbReference>
<evidence type="ECO:0000313" key="7">
    <source>
        <dbReference type="EMBL" id="OLR54671.1"/>
    </source>
</evidence>
<feature type="domain" description="TM7S3/TM198-like" evidence="6">
    <location>
        <begin position="9"/>
        <end position="198"/>
    </location>
</feature>